<keyword evidence="4 7" id="KW-0812">Transmembrane</keyword>
<dbReference type="Proteomes" id="UP000037600">
    <property type="component" value="Unassembled WGS sequence"/>
</dbReference>
<keyword evidence="3" id="KW-1003">Cell membrane</keyword>
<feature type="transmembrane region" description="Helical" evidence="7">
    <location>
        <begin position="290"/>
        <end position="315"/>
    </location>
</feature>
<dbReference type="NCBIfam" id="TIGR00937">
    <property type="entry name" value="2A51"/>
    <property type="match status" value="1"/>
</dbReference>
<dbReference type="GO" id="GO:0005886">
    <property type="term" value="C:plasma membrane"/>
    <property type="evidence" value="ECO:0007669"/>
    <property type="project" value="UniProtKB-SubCell"/>
</dbReference>
<feature type="transmembrane region" description="Helical" evidence="7">
    <location>
        <begin position="352"/>
        <end position="369"/>
    </location>
</feature>
<feature type="transmembrane region" description="Helical" evidence="7">
    <location>
        <begin position="195"/>
        <end position="213"/>
    </location>
</feature>
<organism evidence="9 10">
    <name type="scientific">Catenovulum maritimum</name>
    <dbReference type="NCBI Taxonomy" id="1513271"/>
    <lineage>
        <taxon>Bacteria</taxon>
        <taxon>Pseudomonadati</taxon>
        <taxon>Pseudomonadota</taxon>
        <taxon>Gammaproteobacteria</taxon>
        <taxon>Alteromonadales</taxon>
        <taxon>Alteromonadaceae</taxon>
        <taxon>Catenovulum</taxon>
    </lineage>
</organism>
<evidence type="ECO:0000256" key="4">
    <source>
        <dbReference type="ARBA" id="ARBA00022692"/>
    </source>
</evidence>
<reference evidence="9 10" key="1">
    <citation type="submission" date="2015-04" db="EMBL/GenBank/DDBJ databases">
        <title>Draft Genome Sequence of the Novel Agar-Digesting Marine Bacterium Q1.</title>
        <authorList>
            <person name="Li Y."/>
            <person name="Li D."/>
            <person name="Chen G."/>
            <person name="Du Z."/>
        </authorList>
    </citation>
    <scope>NUCLEOTIDE SEQUENCE [LARGE SCALE GENOMIC DNA]</scope>
    <source>
        <strain evidence="9 10">Q1</strain>
    </source>
</reference>
<dbReference type="PANTHER" id="PTHR33567">
    <property type="entry name" value="CHROMATE ION TRANSPORTER (EUROFUNG)"/>
    <property type="match status" value="1"/>
</dbReference>
<evidence type="ECO:0000256" key="1">
    <source>
        <dbReference type="ARBA" id="ARBA00004651"/>
    </source>
</evidence>
<proteinExistence type="inferred from homology"/>
<dbReference type="InterPro" id="IPR014047">
    <property type="entry name" value="Chr_Tranpt_l_chain"/>
</dbReference>
<gene>
    <name evidence="9" type="ORF">XM47_10810</name>
</gene>
<keyword evidence="5 7" id="KW-1133">Transmembrane helix</keyword>
<feature type="transmembrane region" description="Helical" evidence="7">
    <location>
        <begin position="109"/>
        <end position="130"/>
    </location>
</feature>
<feature type="transmembrane region" description="Helical" evidence="7">
    <location>
        <begin position="79"/>
        <end position="103"/>
    </location>
</feature>
<dbReference type="EMBL" id="LAZL01000016">
    <property type="protein sequence ID" value="KMT64974.1"/>
    <property type="molecule type" value="Genomic_DNA"/>
</dbReference>
<keyword evidence="6 7" id="KW-0472">Membrane</keyword>
<dbReference type="OrthoDB" id="8969999at2"/>
<evidence type="ECO:0000256" key="3">
    <source>
        <dbReference type="ARBA" id="ARBA00022475"/>
    </source>
</evidence>
<keyword evidence="8" id="KW-0732">Signal</keyword>
<evidence type="ECO:0008006" key="11">
    <source>
        <dbReference type="Google" id="ProtNLM"/>
    </source>
</evidence>
<feature type="transmembrane region" description="Helical" evidence="7">
    <location>
        <begin position="44"/>
        <end position="67"/>
    </location>
</feature>
<evidence type="ECO:0000256" key="8">
    <source>
        <dbReference type="SAM" id="SignalP"/>
    </source>
</evidence>
<dbReference type="Pfam" id="PF02417">
    <property type="entry name" value="Chromate_transp"/>
    <property type="match status" value="2"/>
</dbReference>
<dbReference type="RefSeq" id="WP_048692414.1">
    <property type="nucleotide sequence ID" value="NZ_KQ130491.1"/>
</dbReference>
<evidence type="ECO:0000256" key="2">
    <source>
        <dbReference type="ARBA" id="ARBA00005262"/>
    </source>
</evidence>
<feature type="transmembrane region" description="Helical" evidence="7">
    <location>
        <begin position="225"/>
        <end position="243"/>
    </location>
</feature>
<name>A0A0J8GUJ8_9ALTE</name>
<dbReference type="PATRIC" id="fig|1513271.3.peg.2201"/>
<comment type="caution">
    <text evidence="9">The sequence shown here is derived from an EMBL/GenBank/DDBJ whole genome shotgun (WGS) entry which is preliminary data.</text>
</comment>
<comment type="similarity">
    <text evidence="2">Belongs to the chromate ion transporter (CHR) (TC 2.A.51) family.</text>
</comment>
<sequence>MKNTLILFFTFLRLGCTAFGGPVAHIAYFRAEFVERLKWFSDSQYSQLVAICQFLPGPASSQVGIAIGMSRGGQLGAFAAWLGFTMPSAIILIIFASSLSLIPSVELNSIIHGLKLITVAVVFQAVYMMAKQFDKGLITRVLAIVSAIIIGFSQILWLQFAIIIVAGLVTCWFMKSNALPQDPLNITVSDKAASNSFNLLVLGLVGLPLLVWFSPVNWLMLVDSFFRVGAIVFGGGHVVLPMLQQELVTPGWVNANNFVAGYGATQSVPGPIFTFAAFLGAVNQLGVPPIAGAFICLFAIFIPSFLMVNTSLYYWQKWQHMTWMANALIGINAAVVGLLAACLINPVVTQSIFSWLDGLVCLALIAILFSKKCPVWLLVILVTSSYWLVALFDISALI</sequence>
<evidence type="ECO:0000256" key="6">
    <source>
        <dbReference type="ARBA" id="ARBA00023136"/>
    </source>
</evidence>
<evidence type="ECO:0000256" key="7">
    <source>
        <dbReference type="SAM" id="Phobius"/>
    </source>
</evidence>
<dbReference type="GO" id="GO:0015109">
    <property type="term" value="F:chromate transmembrane transporter activity"/>
    <property type="evidence" value="ECO:0007669"/>
    <property type="project" value="InterPro"/>
</dbReference>
<accession>A0A0J8GUJ8</accession>
<protein>
    <recommendedName>
        <fullName evidence="11">Chromate transporter</fullName>
    </recommendedName>
</protein>
<dbReference type="PANTHER" id="PTHR33567:SF3">
    <property type="entry name" value="CHROMATE ION TRANSPORTER (EUROFUNG)"/>
    <property type="match status" value="1"/>
</dbReference>
<evidence type="ECO:0000313" key="10">
    <source>
        <dbReference type="Proteomes" id="UP000037600"/>
    </source>
</evidence>
<comment type="subcellular location">
    <subcellularLocation>
        <location evidence="1">Cell membrane</location>
        <topology evidence="1">Multi-pass membrane protein</topology>
    </subcellularLocation>
</comment>
<dbReference type="AlphaFoldDB" id="A0A0J8GUJ8"/>
<dbReference type="PIRSF" id="PIRSF004810">
    <property type="entry name" value="ChrA"/>
    <property type="match status" value="1"/>
</dbReference>
<evidence type="ECO:0000313" key="9">
    <source>
        <dbReference type="EMBL" id="KMT64974.1"/>
    </source>
</evidence>
<evidence type="ECO:0000256" key="5">
    <source>
        <dbReference type="ARBA" id="ARBA00022989"/>
    </source>
</evidence>
<feature type="transmembrane region" description="Helical" evidence="7">
    <location>
        <begin position="376"/>
        <end position="397"/>
    </location>
</feature>
<keyword evidence="10" id="KW-1185">Reference proteome</keyword>
<feature type="signal peptide" evidence="8">
    <location>
        <begin position="1"/>
        <end position="20"/>
    </location>
</feature>
<feature type="transmembrane region" description="Helical" evidence="7">
    <location>
        <begin position="142"/>
        <end position="175"/>
    </location>
</feature>
<feature type="transmembrane region" description="Helical" evidence="7">
    <location>
        <begin position="327"/>
        <end position="346"/>
    </location>
</feature>
<dbReference type="InterPro" id="IPR003370">
    <property type="entry name" value="Chromate_transpt"/>
</dbReference>
<feature type="chain" id="PRO_5005298574" description="Chromate transporter" evidence="8">
    <location>
        <begin position="21"/>
        <end position="398"/>
    </location>
</feature>